<comment type="caution">
    <text evidence="2">The sequence shown here is derived from an EMBL/GenBank/DDBJ whole genome shotgun (WGS) entry which is preliminary data.</text>
</comment>
<dbReference type="OrthoDB" id="7093266at2"/>
<keyword evidence="3" id="KW-1185">Reference proteome</keyword>
<accession>A0A7U7GD46</accession>
<protein>
    <submittedName>
        <fullName evidence="2">Uncharacterized protein</fullName>
    </submittedName>
</protein>
<proteinExistence type="predicted"/>
<keyword evidence="1" id="KW-0472">Membrane</keyword>
<feature type="transmembrane region" description="Helical" evidence="1">
    <location>
        <begin position="43"/>
        <end position="62"/>
    </location>
</feature>
<evidence type="ECO:0000256" key="1">
    <source>
        <dbReference type="SAM" id="Phobius"/>
    </source>
</evidence>
<dbReference type="AlphaFoldDB" id="A0A7U7GD46"/>
<dbReference type="RefSeq" id="WP_034433449.1">
    <property type="nucleotide sequence ID" value="NZ_CBTK010000184.1"/>
</dbReference>
<keyword evidence="1" id="KW-1133">Transmembrane helix</keyword>
<evidence type="ECO:0000313" key="2">
    <source>
        <dbReference type="EMBL" id="CDH45584.1"/>
    </source>
</evidence>
<reference evidence="2 3" key="1">
    <citation type="journal article" date="2014" name="ISME J.">
        <title>Candidatus Competibacter-lineage genomes retrieved from metagenomes reveal functional metabolic diversity.</title>
        <authorList>
            <person name="McIlroy S.J."/>
            <person name="Albertsen M."/>
            <person name="Andresen E.K."/>
            <person name="Saunders A.M."/>
            <person name="Kristiansen R."/>
            <person name="Stokholm-Bjerregaard M."/>
            <person name="Nielsen K.L."/>
            <person name="Nielsen P.H."/>
        </authorList>
    </citation>
    <scope>NUCLEOTIDE SEQUENCE [LARGE SCALE GENOMIC DNA]</scope>
    <source>
        <strain evidence="2 3">Run_B_J11</strain>
    </source>
</reference>
<evidence type="ECO:0000313" key="3">
    <source>
        <dbReference type="Proteomes" id="UP000019184"/>
    </source>
</evidence>
<name>A0A7U7GD46_9GAMM</name>
<sequence>MPKLDEIKARLDWLKEQFKILVAVLVADVAGLSKLYLDGAVGVLFYSGLVLLGILTIAGVIVSRKIELHLAELRDICHDDSIADFRVGCGQHFLSLSSDYDPLAS</sequence>
<dbReference type="Proteomes" id="UP000019184">
    <property type="component" value="Unassembled WGS sequence"/>
</dbReference>
<dbReference type="EMBL" id="CBTK010000184">
    <property type="protein sequence ID" value="CDH45584.1"/>
    <property type="molecule type" value="Genomic_DNA"/>
</dbReference>
<gene>
    <name evidence="2" type="ORF">BN874_2640001</name>
</gene>
<keyword evidence="1" id="KW-0812">Transmembrane</keyword>
<organism evidence="2 3">
    <name type="scientific">Candidatus Contendobacter odensis Run_B_J11</name>
    <dbReference type="NCBI Taxonomy" id="1400861"/>
    <lineage>
        <taxon>Bacteria</taxon>
        <taxon>Pseudomonadati</taxon>
        <taxon>Pseudomonadota</taxon>
        <taxon>Gammaproteobacteria</taxon>
        <taxon>Candidatus Competibacteraceae</taxon>
        <taxon>Candidatus Contendibacter</taxon>
    </lineage>
</organism>